<sequence length="101" mass="11062">MGKASDEIHAGLQDALNHEKGKKNGVVEHKPRHVDVKAIREKTGMSQQRFCATFGISLGTLRHWEQGLRTPRGTALVLLKVVDKNPKAVIEAVAEQAKSTP</sequence>
<dbReference type="STRING" id="472759.Nhal_2523"/>
<dbReference type="OrthoDB" id="9799384at2"/>
<dbReference type="Gene3D" id="1.10.260.40">
    <property type="entry name" value="lambda repressor-like DNA-binding domains"/>
    <property type="match status" value="1"/>
</dbReference>
<name>D5BWF0_NITHN</name>
<feature type="region of interest" description="Disordered" evidence="4">
    <location>
        <begin position="1"/>
        <end position="32"/>
    </location>
</feature>
<reference evidence="7" key="1">
    <citation type="submission" date="2010-04" db="EMBL/GenBank/DDBJ databases">
        <title>Complete genome sequence of Nitrosococcus halophilus Nc4, a salt-adapted, aerobic obligate ammonia-oxidizing sulfur purple bacterium.</title>
        <authorList>
            <consortium name="US DOE Joint Genome Institute"/>
            <person name="Campbell M.A."/>
            <person name="Malfatti S.A."/>
            <person name="Chain P.S.G."/>
            <person name="Heidelberg J.F."/>
            <person name="Ward B.B."/>
            <person name="Klotz M.G."/>
        </authorList>
    </citation>
    <scope>NUCLEOTIDE SEQUENCE [LARGE SCALE GENOMIC DNA]</scope>
    <source>
        <strain evidence="7">Nc4</strain>
    </source>
</reference>
<feature type="domain" description="HTH cro/C1-type" evidence="5">
    <location>
        <begin position="36"/>
        <end position="79"/>
    </location>
</feature>
<dbReference type="HOGENOM" id="CLU_144725_3_0_6"/>
<dbReference type="CDD" id="cd00093">
    <property type="entry name" value="HTH_XRE"/>
    <property type="match status" value="1"/>
</dbReference>
<dbReference type="InterPro" id="IPR010982">
    <property type="entry name" value="Lambda_DNA-bd_dom_sf"/>
</dbReference>
<dbReference type="Pfam" id="PF01381">
    <property type="entry name" value="HTH_3"/>
    <property type="match status" value="1"/>
</dbReference>
<accession>D5BWF0</accession>
<evidence type="ECO:0000256" key="2">
    <source>
        <dbReference type="ARBA" id="ARBA00023125"/>
    </source>
</evidence>
<proteinExistence type="predicted"/>
<evidence type="ECO:0000259" key="5">
    <source>
        <dbReference type="PROSITE" id="PS50943"/>
    </source>
</evidence>
<evidence type="ECO:0000256" key="4">
    <source>
        <dbReference type="SAM" id="MobiDB-lite"/>
    </source>
</evidence>
<dbReference type="InterPro" id="IPR052359">
    <property type="entry name" value="HTH-type_reg/antitoxin"/>
</dbReference>
<evidence type="ECO:0000313" key="6">
    <source>
        <dbReference type="EMBL" id="ADE15607.1"/>
    </source>
</evidence>
<dbReference type="AlphaFoldDB" id="D5BWF0"/>
<protein>
    <submittedName>
        <fullName evidence="6">DNA-binding protein</fullName>
    </submittedName>
</protein>
<dbReference type="EMBL" id="CP001798">
    <property type="protein sequence ID" value="ADE15607.1"/>
    <property type="molecule type" value="Genomic_DNA"/>
</dbReference>
<dbReference type="Proteomes" id="UP000001844">
    <property type="component" value="Chromosome"/>
</dbReference>
<dbReference type="PANTHER" id="PTHR36511:SF4">
    <property type="entry name" value="ANTITOXIN MQSA"/>
    <property type="match status" value="1"/>
</dbReference>
<keyword evidence="1" id="KW-0805">Transcription regulation</keyword>
<evidence type="ECO:0000256" key="3">
    <source>
        <dbReference type="ARBA" id="ARBA00023163"/>
    </source>
</evidence>
<dbReference type="InterPro" id="IPR001387">
    <property type="entry name" value="Cro/C1-type_HTH"/>
</dbReference>
<keyword evidence="7" id="KW-1185">Reference proteome</keyword>
<keyword evidence="3" id="KW-0804">Transcription</keyword>
<dbReference type="PROSITE" id="PS50943">
    <property type="entry name" value="HTH_CROC1"/>
    <property type="match status" value="1"/>
</dbReference>
<dbReference type="KEGG" id="nhl:Nhal_2523"/>
<dbReference type="RefSeq" id="WP_013033467.1">
    <property type="nucleotide sequence ID" value="NC_013960.1"/>
</dbReference>
<gene>
    <name evidence="6" type="ordered locus">Nhal_2523</name>
</gene>
<evidence type="ECO:0000256" key="1">
    <source>
        <dbReference type="ARBA" id="ARBA00023015"/>
    </source>
</evidence>
<dbReference type="PANTHER" id="PTHR36511">
    <property type="entry name" value="MERR FAMILY BACTERIAL REGULATORY PROTEIN"/>
    <property type="match status" value="1"/>
</dbReference>
<organism evidence="6 7">
    <name type="scientific">Nitrosococcus halophilus (strain Nc4)</name>
    <dbReference type="NCBI Taxonomy" id="472759"/>
    <lineage>
        <taxon>Bacteria</taxon>
        <taxon>Pseudomonadati</taxon>
        <taxon>Pseudomonadota</taxon>
        <taxon>Gammaproteobacteria</taxon>
        <taxon>Chromatiales</taxon>
        <taxon>Chromatiaceae</taxon>
        <taxon>Nitrosococcus</taxon>
    </lineage>
</organism>
<keyword evidence="2 6" id="KW-0238">DNA-binding</keyword>
<dbReference type="SUPFAM" id="SSF47413">
    <property type="entry name" value="lambda repressor-like DNA-binding domains"/>
    <property type="match status" value="1"/>
</dbReference>
<dbReference type="eggNOG" id="COG2944">
    <property type="taxonomic scope" value="Bacteria"/>
</dbReference>
<dbReference type="GO" id="GO:0003677">
    <property type="term" value="F:DNA binding"/>
    <property type="evidence" value="ECO:0007669"/>
    <property type="project" value="UniProtKB-KW"/>
</dbReference>
<evidence type="ECO:0000313" key="7">
    <source>
        <dbReference type="Proteomes" id="UP000001844"/>
    </source>
</evidence>